<accession>A0A0F7IGR6</accession>
<keyword evidence="4" id="KW-1185">Reference proteome</keyword>
<dbReference type="InterPro" id="IPR006626">
    <property type="entry name" value="PbH1"/>
</dbReference>
<dbReference type="HOGENOM" id="CLU_815352_0_0_2"/>
<dbReference type="SMART" id="SM00710">
    <property type="entry name" value="PbH1"/>
    <property type="match status" value="7"/>
</dbReference>
<evidence type="ECO:0000259" key="1">
    <source>
        <dbReference type="Pfam" id="PF05048"/>
    </source>
</evidence>
<dbReference type="SUPFAM" id="SSF51126">
    <property type="entry name" value="Pectin lyase-like"/>
    <property type="match status" value="1"/>
</dbReference>
<evidence type="ECO:0000313" key="3">
    <source>
        <dbReference type="EMBL" id="AKG91113.1"/>
    </source>
</evidence>
<dbReference type="Pfam" id="PF05048">
    <property type="entry name" value="NosD"/>
    <property type="match status" value="1"/>
</dbReference>
<dbReference type="STRING" id="113653.GAH_01599"/>
<dbReference type="InterPro" id="IPR012334">
    <property type="entry name" value="Pectin_lyas_fold"/>
</dbReference>
<sequence length="340" mass="37072">MMHILKPDKGVKRILQVMWALLLIFLTPHISENSLAADVSTCQEINQPGYYSLTADLTGSTTCIQIKSGDVIFDGNGHTISGQNTNYGNYGIHVYGSSTLTNVTVRNVKVSGWYAGIAYRNAERGTIAGINASLNDRGIDVESSNHIAVVNNKVVSNTQQGIILKASNNNSVTGNGNGITLWGRSTHNTIKNNTVISSNVGVYLGSYGVYLAAYNDYNTIEDNLITSNHVGIQIAASRHNAIVNNNVSSNTGDGIQITYAYDQSCYCYRLSNSNMISGNTLSHNGNIGLPLELQHHYKQHGELQQPLLHRRHSPRLVQSQHGGWQYGNPQYCGSGDRSWS</sequence>
<name>A0A0F7IGR6_9EURY</name>
<feature type="domain" description="Right handed beta helix" evidence="2">
    <location>
        <begin position="71"/>
        <end position="195"/>
    </location>
</feature>
<organism evidence="3 4">
    <name type="scientific">Geoglobus ahangari</name>
    <dbReference type="NCBI Taxonomy" id="113653"/>
    <lineage>
        <taxon>Archaea</taxon>
        <taxon>Methanobacteriati</taxon>
        <taxon>Methanobacteriota</taxon>
        <taxon>Archaeoglobi</taxon>
        <taxon>Archaeoglobales</taxon>
        <taxon>Archaeoglobaceae</taxon>
        <taxon>Geoglobus</taxon>
    </lineage>
</organism>
<protein>
    <submittedName>
        <fullName evidence="3">Parallel beta-helix repeat (two copies)</fullName>
    </submittedName>
</protein>
<dbReference type="InterPro" id="IPR022441">
    <property type="entry name" value="Para_beta_helix_rpt-2"/>
</dbReference>
<dbReference type="Gene3D" id="2.160.20.10">
    <property type="entry name" value="Single-stranded right-handed beta-helix, Pectin lyase-like"/>
    <property type="match status" value="2"/>
</dbReference>
<feature type="domain" description="Periplasmic copper-binding protein NosD beta helix" evidence="1">
    <location>
        <begin position="206"/>
        <end position="293"/>
    </location>
</feature>
<dbReference type="InterPro" id="IPR011050">
    <property type="entry name" value="Pectin_lyase_fold/virulence"/>
</dbReference>
<reference evidence="3 4" key="1">
    <citation type="submission" date="2015-04" db="EMBL/GenBank/DDBJ databases">
        <title>The complete genome sequence of the hyperthermophilic, obligate iron-reducing archaeon Geoglobus ahangari strain 234T.</title>
        <authorList>
            <person name="Manzella M.P."/>
            <person name="Holmes D.E."/>
            <person name="Rocheleau J.M."/>
            <person name="Chung A."/>
            <person name="Reguera G."/>
            <person name="Kashefi K."/>
        </authorList>
    </citation>
    <scope>NUCLEOTIDE SEQUENCE [LARGE SCALE GENOMIC DNA]</scope>
    <source>
        <strain evidence="3 4">234</strain>
    </source>
</reference>
<proteinExistence type="predicted"/>
<dbReference type="NCBIfam" id="TIGR03804">
    <property type="entry name" value="para_beta_helix"/>
    <property type="match status" value="2"/>
</dbReference>
<dbReference type="InterPro" id="IPR007742">
    <property type="entry name" value="NosD_dom"/>
</dbReference>
<dbReference type="EMBL" id="CP011267">
    <property type="protein sequence ID" value="AKG91113.1"/>
    <property type="molecule type" value="Genomic_DNA"/>
</dbReference>
<evidence type="ECO:0000313" key="4">
    <source>
        <dbReference type="Proteomes" id="UP000034723"/>
    </source>
</evidence>
<dbReference type="Proteomes" id="UP000034723">
    <property type="component" value="Chromosome"/>
</dbReference>
<dbReference type="AlphaFoldDB" id="A0A0F7IGR6"/>
<dbReference type="InterPro" id="IPR039448">
    <property type="entry name" value="Beta_helix"/>
</dbReference>
<evidence type="ECO:0000259" key="2">
    <source>
        <dbReference type="Pfam" id="PF13229"/>
    </source>
</evidence>
<dbReference type="InParanoid" id="A0A0F7IGR6"/>
<dbReference type="Pfam" id="PF13229">
    <property type="entry name" value="Beta_helix"/>
    <property type="match status" value="1"/>
</dbReference>
<gene>
    <name evidence="3" type="ORF">GAH_01599</name>
</gene>
<dbReference type="KEGG" id="gah:GAH_01599"/>